<comment type="caution">
    <text evidence="1">The sequence shown here is derived from an EMBL/GenBank/DDBJ whole genome shotgun (WGS) entry which is preliminary data.</text>
</comment>
<accession>A0A5M9K5T3</accession>
<dbReference type="AlphaFoldDB" id="A0A5M9K5T3"/>
<name>A0A5M9K5T3_MONFR</name>
<proteinExistence type="predicted"/>
<sequence>MERHSKVGWLDKMFPQTQKTFKSLYYLTLSPITCGINKASPIIYPQSRPYVFDFSLNTMSPSLTPHS</sequence>
<evidence type="ECO:0000313" key="1">
    <source>
        <dbReference type="EMBL" id="KAA8577188.1"/>
    </source>
</evidence>
<protein>
    <submittedName>
        <fullName evidence="1">Uncharacterized protein</fullName>
    </submittedName>
</protein>
<dbReference type="EMBL" id="VICG01000001">
    <property type="protein sequence ID" value="KAA8577188.1"/>
    <property type="molecule type" value="Genomic_DNA"/>
</dbReference>
<evidence type="ECO:0000313" key="2">
    <source>
        <dbReference type="Proteomes" id="UP000322873"/>
    </source>
</evidence>
<gene>
    <name evidence="1" type="ORF">EYC84_007183</name>
</gene>
<keyword evidence="2" id="KW-1185">Reference proteome</keyword>
<dbReference type="Proteomes" id="UP000322873">
    <property type="component" value="Unassembled WGS sequence"/>
</dbReference>
<organism evidence="1 2">
    <name type="scientific">Monilinia fructicola</name>
    <name type="common">Brown rot fungus</name>
    <name type="synonym">Ciboria fructicola</name>
    <dbReference type="NCBI Taxonomy" id="38448"/>
    <lineage>
        <taxon>Eukaryota</taxon>
        <taxon>Fungi</taxon>
        <taxon>Dikarya</taxon>
        <taxon>Ascomycota</taxon>
        <taxon>Pezizomycotina</taxon>
        <taxon>Leotiomycetes</taxon>
        <taxon>Helotiales</taxon>
        <taxon>Sclerotiniaceae</taxon>
        <taxon>Monilinia</taxon>
    </lineage>
</organism>
<reference evidence="1 2" key="1">
    <citation type="submission" date="2019-06" db="EMBL/GenBank/DDBJ databases">
        <title>Genome Sequence of the Brown Rot Fungal Pathogen Monilinia fructicola.</title>
        <authorList>
            <person name="De Miccolis Angelini R.M."/>
            <person name="Landi L."/>
            <person name="Abate D."/>
            <person name="Pollastro S."/>
            <person name="Romanazzi G."/>
            <person name="Faretra F."/>
        </authorList>
    </citation>
    <scope>NUCLEOTIDE SEQUENCE [LARGE SCALE GENOMIC DNA]</scope>
    <source>
        <strain evidence="1 2">Mfrc123</strain>
    </source>
</reference>